<evidence type="ECO:0000256" key="1">
    <source>
        <dbReference type="SAM" id="MobiDB-lite"/>
    </source>
</evidence>
<feature type="compositionally biased region" description="Basic and acidic residues" evidence="1">
    <location>
        <begin position="1"/>
        <end position="26"/>
    </location>
</feature>
<accession>A0ABU3WZ50</accession>
<dbReference type="EMBL" id="WBKO01000001">
    <property type="protein sequence ID" value="MDV2481075.1"/>
    <property type="molecule type" value="Genomic_DNA"/>
</dbReference>
<organism evidence="2 3">
    <name type="scientific">Methanoculleus caldifontis</name>
    <dbReference type="NCBI Taxonomy" id="2651577"/>
    <lineage>
        <taxon>Archaea</taxon>
        <taxon>Methanobacteriati</taxon>
        <taxon>Methanobacteriota</taxon>
        <taxon>Stenosarchaea group</taxon>
        <taxon>Methanomicrobia</taxon>
        <taxon>Methanomicrobiales</taxon>
        <taxon>Methanomicrobiaceae</taxon>
        <taxon>Methanoculleus</taxon>
    </lineage>
</organism>
<dbReference type="Proteomes" id="UP001281203">
    <property type="component" value="Unassembled WGS sequence"/>
</dbReference>
<protein>
    <submittedName>
        <fullName evidence="2">Uncharacterized protein</fullName>
    </submittedName>
</protein>
<evidence type="ECO:0000313" key="2">
    <source>
        <dbReference type="EMBL" id="MDV2481075.1"/>
    </source>
</evidence>
<evidence type="ECO:0000313" key="3">
    <source>
        <dbReference type="Proteomes" id="UP001281203"/>
    </source>
</evidence>
<sequence>MIKTENRAGKGGENEGREKGEMREIQGEVGENAGTEAQNMDGTEVGERMWRGIRRWGAGECKRIGGRTGG</sequence>
<comment type="caution">
    <text evidence="2">The sequence shown here is derived from an EMBL/GenBank/DDBJ whole genome shotgun (WGS) entry which is preliminary data.</text>
</comment>
<name>A0ABU3WZ50_9EURY</name>
<feature type="region of interest" description="Disordered" evidence="1">
    <location>
        <begin position="1"/>
        <end position="47"/>
    </location>
</feature>
<keyword evidence="3" id="KW-1185">Reference proteome</keyword>
<reference evidence="2 3" key="1">
    <citation type="submission" date="2019-10" db="EMBL/GenBank/DDBJ databases">
        <title>Isolation and characterization of Methanoculleus sp. Wushi-C6 from a hot spring well.</title>
        <authorList>
            <person name="Chen S.-C."/>
            <person name="Lan Z.-H."/>
            <person name="You Y.-T."/>
            <person name="Lai M.-C."/>
        </authorList>
    </citation>
    <scope>NUCLEOTIDE SEQUENCE [LARGE SCALE GENOMIC DNA]</scope>
    <source>
        <strain evidence="2 3">Wushi-C6</strain>
    </source>
</reference>
<gene>
    <name evidence="2" type="ORF">F8E02_03430</name>
</gene>
<proteinExistence type="predicted"/>
<dbReference type="RefSeq" id="WP_317064066.1">
    <property type="nucleotide sequence ID" value="NZ_WBKO01000001.1"/>
</dbReference>